<dbReference type="InterPro" id="IPR020864">
    <property type="entry name" value="MACPF"/>
</dbReference>
<accession>A0A1Q9C007</accession>
<name>A0A1Q9C007_SYMMI</name>
<dbReference type="SMART" id="SM00225">
    <property type="entry name" value="BTB"/>
    <property type="match status" value="1"/>
</dbReference>
<dbReference type="EMBL" id="LSRX01002082">
    <property type="protein sequence ID" value="OLP76261.1"/>
    <property type="molecule type" value="Genomic_DNA"/>
</dbReference>
<proteinExistence type="predicted"/>
<evidence type="ECO:0000313" key="3">
    <source>
        <dbReference type="EMBL" id="OLP76261.1"/>
    </source>
</evidence>
<dbReference type="PANTHER" id="PTHR11439">
    <property type="entry name" value="GAG-POL-RELATED RETROTRANSPOSON"/>
    <property type="match status" value="1"/>
</dbReference>
<dbReference type="InterPro" id="IPR000210">
    <property type="entry name" value="BTB/POZ_dom"/>
</dbReference>
<dbReference type="Pfam" id="PF00651">
    <property type="entry name" value="BTB"/>
    <property type="match status" value="1"/>
</dbReference>
<dbReference type="PROSITE" id="PS51412">
    <property type="entry name" value="MACPF_2"/>
    <property type="match status" value="1"/>
</dbReference>
<feature type="domain" description="MACPF" evidence="2">
    <location>
        <begin position="1152"/>
        <end position="1493"/>
    </location>
</feature>
<evidence type="ECO:0000259" key="1">
    <source>
        <dbReference type="PROSITE" id="PS50097"/>
    </source>
</evidence>
<feature type="domain" description="BTB" evidence="1">
    <location>
        <begin position="2022"/>
        <end position="2089"/>
    </location>
</feature>
<dbReference type="PANTHER" id="PTHR11439:SF483">
    <property type="entry name" value="PEPTIDE SYNTHASE GLIP-LIKE, PUTATIVE (AFU_ORTHOLOGUE AFUA_3G12920)-RELATED"/>
    <property type="match status" value="1"/>
</dbReference>
<protein>
    <submittedName>
        <fullName evidence="3">Retrovirus-related Pol polyprotein from transposon TNT 1-94</fullName>
    </submittedName>
</protein>
<dbReference type="InterPro" id="IPR011333">
    <property type="entry name" value="SKP1/BTB/POZ_sf"/>
</dbReference>
<dbReference type="Pfam" id="PF07727">
    <property type="entry name" value="RVT_2"/>
    <property type="match status" value="1"/>
</dbReference>
<organism evidence="3 4">
    <name type="scientific">Symbiodinium microadriaticum</name>
    <name type="common">Dinoflagellate</name>
    <name type="synonym">Zooxanthella microadriatica</name>
    <dbReference type="NCBI Taxonomy" id="2951"/>
    <lineage>
        <taxon>Eukaryota</taxon>
        <taxon>Sar</taxon>
        <taxon>Alveolata</taxon>
        <taxon>Dinophyceae</taxon>
        <taxon>Suessiales</taxon>
        <taxon>Symbiodiniaceae</taxon>
        <taxon>Symbiodinium</taxon>
    </lineage>
</organism>
<gene>
    <name evidence="3" type="ORF">AK812_SmicGene43827</name>
</gene>
<dbReference type="InterPro" id="IPR043502">
    <property type="entry name" value="DNA/RNA_pol_sf"/>
</dbReference>
<dbReference type="OrthoDB" id="406325at2759"/>
<dbReference type="SUPFAM" id="SSF56672">
    <property type="entry name" value="DNA/RNA polymerases"/>
    <property type="match status" value="1"/>
</dbReference>
<keyword evidence="4" id="KW-1185">Reference proteome</keyword>
<reference evidence="3 4" key="1">
    <citation type="submission" date="2016-02" db="EMBL/GenBank/DDBJ databases">
        <title>Genome analysis of coral dinoflagellate symbionts highlights evolutionary adaptations to a symbiotic lifestyle.</title>
        <authorList>
            <person name="Aranda M."/>
            <person name="Li Y."/>
            <person name="Liew Y.J."/>
            <person name="Baumgarten S."/>
            <person name="Simakov O."/>
            <person name="Wilson M."/>
            <person name="Piel J."/>
            <person name="Ashoor H."/>
            <person name="Bougouffa S."/>
            <person name="Bajic V.B."/>
            <person name="Ryu T."/>
            <person name="Ravasi T."/>
            <person name="Bayer T."/>
            <person name="Micklem G."/>
            <person name="Kim H."/>
            <person name="Bhak J."/>
            <person name="Lajeunesse T.C."/>
            <person name="Voolstra C.R."/>
        </authorList>
    </citation>
    <scope>NUCLEOTIDE SEQUENCE [LARGE SCALE GENOMIC DNA]</scope>
    <source>
        <strain evidence="3 4">CCMP2467</strain>
    </source>
</reference>
<comment type="caution">
    <text evidence="3">The sequence shown here is derived from an EMBL/GenBank/DDBJ whole genome shotgun (WGS) entry which is preliminary data.</text>
</comment>
<dbReference type="CDD" id="cd09272">
    <property type="entry name" value="RNase_HI_RT_Ty1"/>
    <property type="match status" value="1"/>
</dbReference>
<dbReference type="SUPFAM" id="SSF54695">
    <property type="entry name" value="POZ domain"/>
    <property type="match status" value="1"/>
</dbReference>
<dbReference type="PROSITE" id="PS50097">
    <property type="entry name" value="BTB"/>
    <property type="match status" value="1"/>
</dbReference>
<dbReference type="Gene3D" id="3.30.710.10">
    <property type="entry name" value="Potassium Channel Kv1.1, Chain A"/>
    <property type="match status" value="1"/>
</dbReference>
<dbReference type="Proteomes" id="UP000186817">
    <property type="component" value="Unassembled WGS sequence"/>
</dbReference>
<dbReference type="InterPro" id="IPR013103">
    <property type="entry name" value="RVT_2"/>
</dbReference>
<dbReference type="Pfam" id="PF01823">
    <property type="entry name" value="MACPF"/>
    <property type="match status" value="1"/>
</dbReference>
<sequence>MKESGYGPGEHDFDQDLLFRLGGFDSSVLQSANNGRAEAGKASTRDPTLRRLNRERAVSGAPRPQIPNLGHSLNPATSELLAEFPLRLFVHRGSSPDLGRPGALEVFSERGRGARELVACGCPWVLCFCSGCSDERDLDTLELRAKLLRLLRERAFLGFCSSRYGASLSRACMPRVRSSAEPTGLKHLAPGSFSKVGRDNLRAEWIRQLTDVCLELDLSFWVDCPDSSWWWRLPGWSDASAPSAASTWRVDLCRFGAAWRKRTRVLTNTSLAGARLLCARSGHRRLIGFSIAHQQAWTSVAKDKPRGFFAALALAFSSRCGWCADRPLCPAACAKLPNCCRIGEASVPGPRAPRPRDPRVDLENRPLYSSTSHHLGLRAWTSFLAWCALSLTFDPVESFVSCPALLAMVLRSYGRYLYQSGGSLQTYRYAILAAQRLTWSIRGHLGPAWELATRWERLQPVQHRTPIPEAVVQALVVFAWAKGYRRWAGVTLLAFYGLARIGEVLKCERSHLLLPSDHLSELQVVFLKLEKAKSSSRGGALVQHLRVDDDLAVQLIAAVYSRWRPALPLRPRYDFVAVVQFGRTTEAALWLTSSGVCFSFSVCFVETLTSLPWHVTKFANAPRAFLFTAGTDTRLDCTLRRLFLWSCGLEWLTSVSYSTRLGSFQASVASLSTAVTLASVASLSTAVTLALESLSVGDMMRTIDPKQRVTSTRWVVAAKNERIDGKETPIVRCRIVARDYSTGPSASQLGISSPTASGEALKLFLAAIGAEGFNILGLDVSTAFLFAWLGDEKVVVSMPEGCVGPGGEKLYLRLKKALYGLRFAALHWTRHLSGLLGKLLGLKPCPTEPCLFTGYFKNNRVFVLSYVDDLLLAGASTEDLYEMVEMLRKELKLKVTADLAKDGKIHFLGREILRSEPGGDLKFGMDPGYMQDVLEEYKLENAKGLPTPPCLRDLLDKSLDEASLQVPLTPEAAARYRRALGKLSWLSATRGDLVYYISVLARGQSSPLEVHERAMRAVLRYLETVVHYFQVFPRQRQSHMLLRAYVDASWGSERSVERRSISGGCLMLGKACIKSWARLQQSVALSSAESELYALVEGSREALGARCAVGHILGYEGEIVPHIYRDSEAAVNISKMEGLRKLRHIDIRACFIQSEVQAGAIKVFSVKGTENPADIFTKYGTEYQKHLDGLWTVHRKLWSVVKTMCNLSDHWAVEWPARCSYAPAYLFRVSSDRIVTDNTERMDGEDQVSVDTEISEVSTSTAKDLGLSGKLPAGGGHVAFSGGANFRSLAQTMDVYNTQKYYSLIKRRYITHSQFLSSDAWRAAASSFQDAVKHLPRSPKSDAEYAQWFQFFENHGTHYVKEVGYGGTLRMSAFVSSEVRSSKVIRQSSWGFFLGAMFNKKIGADVRYNESHMQQQMDEFASYTSDVVFHAVGGDQTQSKYQDWLRTVKEKPAPVRTLLGSVEDFLPESIEFKQILERYFSRCPHTDSLGVCNGYGLCDFSNGSCECQVQGAYKEKDGRCYPVCRGNCSGNGVCSLGKCSCFVDGVYNIGYTSLPGKEPCSTACGSHVFDAGSGRVWCRAGASRTNSECEVLAYTKHETTSPTCWCQEVLKHHHGVDIVGESDLPDDQQGTGHDTFDCVGEKACKVDIWPWSTCPAYQVIRCHHGASDCPADAPHQDFPRKGVVPMEVDSAALCYPPVLHIFGRAAGRENTDICGEYLHRGQVHGRPVYRQQGSATAIRYWPSLRRWVIDREGVRDSNVCVAFATDSADAAHPAYPELIWHVWESSSQAHIADSEVISVAAPRTVTLVGRALGFRCSDPLQCTKFSEFRKLGLRSAAHRCLLAMASTIDAEMVHGLITLGDLDALQKFTPPRFDWAQPMGPTGCRMPALLSTIAEGLTAPNAKQGKCLKIVEWLLRVGADPEQRLSVGVAGFTMSNEQRQAATRISIEWPGHNSMSFAVAWLKEMQLRKGGADWTSDEKYLKNVISLLSQSTASKNLHGADVTVPQSTFSLWESMRELTSSHNVVIESSDGEVSAHDQLLMLASPVLKAMLESAMKEGTSRRIQVKDSSSSGVSLFLDLLYTSSTREDPDHKTMLVALDLAHRWNVHGVVETLCVALRDLIDAETFVAIAEAAALKGVETLKRACASFGAADEKVQEMLKKGSLPSAVRKLLGEPEQAFVEGPPMKRRLFRSS</sequence>
<dbReference type="CDD" id="cd18186">
    <property type="entry name" value="BTB_POZ_ZBTB_KLHL-like"/>
    <property type="match status" value="1"/>
</dbReference>
<evidence type="ECO:0000259" key="2">
    <source>
        <dbReference type="PROSITE" id="PS51412"/>
    </source>
</evidence>
<evidence type="ECO:0000313" key="4">
    <source>
        <dbReference type="Proteomes" id="UP000186817"/>
    </source>
</evidence>